<accession>A0A8X7VXT1</accession>
<evidence type="ECO:0008006" key="3">
    <source>
        <dbReference type="Google" id="ProtNLM"/>
    </source>
</evidence>
<dbReference type="Gene3D" id="3.30.70.330">
    <property type="match status" value="2"/>
</dbReference>
<dbReference type="GO" id="GO:0003676">
    <property type="term" value="F:nucleic acid binding"/>
    <property type="evidence" value="ECO:0007669"/>
    <property type="project" value="InterPro"/>
</dbReference>
<reference evidence="1 2" key="1">
    <citation type="submission" date="2020-02" db="EMBL/GenBank/DDBJ databases">
        <authorList>
            <person name="Ma Q."/>
            <person name="Huang Y."/>
            <person name="Song X."/>
            <person name="Pei D."/>
        </authorList>
    </citation>
    <scope>NUCLEOTIDE SEQUENCE [LARGE SCALE GENOMIC DNA]</scope>
    <source>
        <strain evidence="1">Sxm20200214</strain>
        <tissue evidence="1">Leaf</tissue>
    </source>
</reference>
<dbReference type="EMBL" id="JAAMPC010000003">
    <property type="protein sequence ID" value="KAG2318628.1"/>
    <property type="molecule type" value="Genomic_DNA"/>
</dbReference>
<dbReference type="InterPro" id="IPR035979">
    <property type="entry name" value="RBD_domain_sf"/>
</dbReference>
<organism evidence="1 2">
    <name type="scientific">Brassica carinata</name>
    <name type="common">Ethiopian mustard</name>
    <name type="synonym">Abyssinian cabbage</name>
    <dbReference type="NCBI Taxonomy" id="52824"/>
    <lineage>
        <taxon>Eukaryota</taxon>
        <taxon>Viridiplantae</taxon>
        <taxon>Streptophyta</taxon>
        <taxon>Embryophyta</taxon>
        <taxon>Tracheophyta</taxon>
        <taxon>Spermatophyta</taxon>
        <taxon>Magnoliopsida</taxon>
        <taxon>eudicotyledons</taxon>
        <taxon>Gunneridae</taxon>
        <taxon>Pentapetalae</taxon>
        <taxon>rosids</taxon>
        <taxon>malvids</taxon>
        <taxon>Brassicales</taxon>
        <taxon>Brassicaceae</taxon>
        <taxon>Brassiceae</taxon>
        <taxon>Brassica</taxon>
    </lineage>
</organism>
<evidence type="ECO:0000313" key="2">
    <source>
        <dbReference type="Proteomes" id="UP000886595"/>
    </source>
</evidence>
<dbReference type="OrthoDB" id="9832807at2759"/>
<dbReference type="SUPFAM" id="SSF54928">
    <property type="entry name" value="RNA-binding domain, RBD"/>
    <property type="match status" value="1"/>
</dbReference>
<evidence type="ECO:0000313" key="1">
    <source>
        <dbReference type="EMBL" id="KAG2318628.1"/>
    </source>
</evidence>
<dbReference type="Proteomes" id="UP000886595">
    <property type="component" value="Unassembled WGS sequence"/>
</dbReference>
<dbReference type="InterPro" id="IPR012677">
    <property type="entry name" value="Nucleotide-bd_a/b_plait_sf"/>
</dbReference>
<sequence>MNYGEGIFGFDDDADDDARAVESLNGHKFDDKEWYVGRAQKKSERETELRVCYEQYLKEAAEKFQSSNLYVKNLDPNISDEKLKEMFF</sequence>
<proteinExistence type="predicted"/>
<name>A0A8X7VXT1_BRACI</name>
<keyword evidence="2" id="KW-1185">Reference proteome</keyword>
<gene>
    <name evidence="1" type="ORF">Bca52824_011841</name>
</gene>
<comment type="caution">
    <text evidence="1">The sequence shown here is derived from an EMBL/GenBank/DDBJ whole genome shotgun (WGS) entry which is preliminary data.</text>
</comment>
<dbReference type="AlphaFoldDB" id="A0A8X7VXT1"/>
<protein>
    <recommendedName>
        <fullName evidence="3">RRM domain-containing protein</fullName>
    </recommendedName>
</protein>